<evidence type="ECO:0000313" key="1">
    <source>
        <dbReference type="EMBL" id="GBN35611.1"/>
    </source>
</evidence>
<name>A0A4Y2N8K8_ARAVE</name>
<sequence>MIVSGYAVCRRTVASILYSRSYTGWWWRYYTLGDALMGGSGTRSYDRTDLKSFELSEHHCGSVAPLHGFCLPNWKWNVPAGQRPMSRLGLCCSGSRSILHLMPWTPN</sequence>
<comment type="caution">
    <text evidence="1">The sequence shown here is derived from an EMBL/GenBank/DDBJ whole genome shotgun (WGS) entry which is preliminary data.</text>
</comment>
<gene>
    <name evidence="1" type="ORF">AVEN_33864_1</name>
</gene>
<proteinExistence type="predicted"/>
<dbReference type="EMBL" id="BGPR01008722">
    <property type="protein sequence ID" value="GBN35611.1"/>
    <property type="molecule type" value="Genomic_DNA"/>
</dbReference>
<dbReference type="Proteomes" id="UP000499080">
    <property type="component" value="Unassembled WGS sequence"/>
</dbReference>
<accession>A0A4Y2N8K8</accession>
<keyword evidence="2" id="KW-1185">Reference proteome</keyword>
<evidence type="ECO:0000313" key="2">
    <source>
        <dbReference type="Proteomes" id="UP000499080"/>
    </source>
</evidence>
<dbReference type="AlphaFoldDB" id="A0A4Y2N8K8"/>
<reference evidence="1 2" key="1">
    <citation type="journal article" date="2019" name="Sci. Rep.">
        <title>Orb-weaving spider Araneus ventricosus genome elucidates the spidroin gene catalogue.</title>
        <authorList>
            <person name="Kono N."/>
            <person name="Nakamura H."/>
            <person name="Ohtoshi R."/>
            <person name="Moran D.A.P."/>
            <person name="Shinohara A."/>
            <person name="Yoshida Y."/>
            <person name="Fujiwara M."/>
            <person name="Mori M."/>
            <person name="Tomita M."/>
            <person name="Arakawa K."/>
        </authorList>
    </citation>
    <scope>NUCLEOTIDE SEQUENCE [LARGE SCALE GENOMIC DNA]</scope>
</reference>
<protein>
    <submittedName>
        <fullName evidence="1">Uncharacterized protein</fullName>
    </submittedName>
</protein>
<organism evidence="1 2">
    <name type="scientific">Araneus ventricosus</name>
    <name type="common">Orbweaver spider</name>
    <name type="synonym">Epeira ventricosa</name>
    <dbReference type="NCBI Taxonomy" id="182803"/>
    <lineage>
        <taxon>Eukaryota</taxon>
        <taxon>Metazoa</taxon>
        <taxon>Ecdysozoa</taxon>
        <taxon>Arthropoda</taxon>
        <taxon>Chelicerata</taxon>
        <taxon>Arachnida</taxon>
        <taxon>Araneae</taxon>
        <taxon>Araneomorphae</taxon>
        <taxon>Entelegynae</taxon>
        <taxon>Araneoidea</taxon>
        <taxon>Araneidae</taxon>
        <taxon>Araneus</taxon>
    </lineage>
</organism>